<evidence type="ECO:0000256" key="5">
    <source>
        <dbReference type="ARBA" id="ARBA00023242"/>
    </source>
</evidence>
<organism evidence="9 10">
    <name type="scientific">Nepenthes gracilis</name>
    <name type="common">Slender pitcher plant</name>
    <dbReference type="NCBI Taxonomy" id="150966"/>
    <lineage>
        <taxon>Eukaryota</taxon>
        <taxon>Viridiplantae</taxon>
        <taxon>Streptophyta</taxon>
        <taxon>Embryophyta</taxon>
        <taxon>Tracheophyta</taxon>
        <taxon>Spermatophyta</taxon>
        <taxon>Magnoliopsida</taxon>
        <taxon>eudicotyledons</taxon>
        <taxon>Gunneridae</taxon>
        <taxon>Pentapetalae</taxon>
        <taxon>Caryophyllales</taxon>
        <taxon>Nepenthaceae</taxon>
        <taxon>Nepenthes</taxon>
    </lineage>
</organism>
<dbReference type="GO" id="GO:0045892">
    <property type="term" value="P:negative regulation of DNA-templated transcription"/>
    <property type="evidence" value="ECO:0007669"/>
    <property type="project" value="UniProtKB-UniRule"/>
</dbReference>
<dbReference type="PANTHER" id="PTHR33057">
    <property type="entry name" value="TRANSCRIPTION REPRESSOR OFP7-RELATED"/>
    <property type="match status" value="1"/>
</dbReference>
<sequence>MTTVRRKPKLLLNTVSVSLGYSCRKSKLYSIFSPKSKSKLPKHHPHPHRHHSSSSFSIQTNSTFIPFVDYPSSSNIDAPHRDGFGRRVGSKAVAIEKDSDDPYTDFRQSMLQMIVENEIYSMDDLKQLLNCFLQLNSPCLHGIIIRAFTEIWNSFFFSSSSFSAAVWCTNRSNISPKVYGRPKSYEI</sequence>
<dbReference type="PROSITE" id="PS51257">
    <property type="entry name" value="PROKAR_LIPOPROTEIN"/>
    <property type="match status" value="1"/>
</dbReference>
<dbReference type="PANTHER" id="PTHR33057:SF70">
    <property type="entry name" value="TRANSCRIPTION REPRESSOR-RELATED"/>
    <property type="match status" value="1"/>
</dbReference>
<dbReference type="InterPro" id="IPR006458">
    <property type="entry name" value="Ovate_C"/>
</dbReference>
<dbReference type="AlphaFoldDB" id="A0AAD3Y5U9"/>
<dbReference type="EMBL" id="BSYO01000035">
    <property type="protein sequence ID" value="GMH28710.1"/>
    <property type="molecule type" value="Genomic_DNA"/>
</dbReference>
<comment type="function">
    <text evidence="6">Transcriptional repressor that regulates multiple aspects of plant growth and development.</text>
</comment>
<proteinExistence type="predicted"/>
<evidence type="ECO:0000313" key="9">
    <source>
        <dbReference type="EMBL" id="GMH28710.1"/>
    </source>
</evidence>
<feature type="compositionally biased region" description="Basic residues" evidence="7">
    <location>
        <begin position="36"/>
        <end position="52"/>
    </location>
</feature>
<accession>A0AAD3Y5U9</accession>
<feature type="region of interest" description="Disordered" evidence="7">
    <location>
        <begin position="36"/>
        <end position="57"/>
    </location>
</feature>
<protein>
    <recommendedName>
        <fullName evidence="6">Transcription repressor</fullName>
    </recommendedName>
    <alternativeName>
        <fullName evidence="6">Ovate family protein</fullName>
    </alternativeName>
</protein>
<keyword evidence="2 6" id="KW-0678">Repressor</keyword>
<dbReference type="Pfam" id="PF04844">
    <property type="entry name" value="Ovate"/>
    <property type="match status" value="1"/>
</dbReference>
<evidence type="ECO:0000256" key="6">
    <source>
        <dbReference type="RuleBase" id="RU367028"/>
    </source>
</evidence>
<dbReference type="GO" id="GO:0005634">
    <property type="term" value="C:nucleus"/>
    <property type="evidence" value="ECO:0007669"/>
    <property type="project" value="UniProtKB-SubCell"/>
</dbReference>
<evidence type="ECO:0000256" key="4">
    <source>
        <dbReference type="ARBA" id="ARBA00023163"/>
    </source>
</evidence>
<evidence type="ECO:0000256" key="3">
    <source>
        <dbReference type="ARBA" id="ARBA00023015"/>
    </source>
</evidence>
<keyword evidence="3 6" id="KW-0805">Transcription regulation</keyword>
<dbReference type="Proteomes" id="UP001279734">
    <property type="component" value="Unassembled WGS sequence"/>
</dbReference>
<evidence type="ECO:0000259" key="8">
    <source>
        <dbReference type="PROSITE" id="PS51754"/>
    </source>
</evidence>
<keyword evidence="4 6" id="KW-0804">Transcription</keyword>
<name>A0AAD3Y5U9_NEPGR</name>
<evidence type="ECO:0000256" key="2">
    <source>
        <dbReference type="ARBA" id="ARBA00022491"/>
    </source>
</evidence>
<dbReference type="NCBIfam" id="TIGR01568">
    <property type="entry name" value="A_thal_3678"/>
    <property type="match status" value="1"/>
</dbReference>
<dbReference type="PROSITE" id="PS51754">
    <property type="entry name" value="OVATE"/>
    <property type="match status" value="1"/>
</dbReference>
<keyword evidence="10" id="KW-1185">Reference proteome</keyword>
<feature type="domain" description="OVATE" evidence="8">
    <location>
        <begin position="95"/>
        <end position="154"/>
    </location>
</feature>
<keyword evidence="5 6" id="KW-0539">Nucleus</keyword>
<comment type="subcellular location">
    <subcellularLocation>
        <location evidence="1 6">Nucleus</location>
    </subcellularLocation>
</comment>
<evidence type="ECO:0000313" key="10">
    <source>
        <dbReference type="Proteomes" id="UP001279734"/>
    </source>
</evidence>
<gene>
    <name evidence="9" type="ORF">Nepgr_030553</name>
</gene>
<evidence type="ECO:0000256" key="7">
    <source>
        <dbReference type="SAM" id="MobiDB-lite"/>
    </source>
</evidence>
<reference evidence="9" key="1">
    <citation type="submission" date="2023-05" db="EMBL/GenBank/DDBJ databases">
        <title>Nepenthes gracilis genome sequencing.</title>
        <authorList>
            <person name="Fukushima K."/>
        </authorList>
    </citation>
    <scope>NUCLEOTIDE SEQUENCE</scope>
    <source>
        <strain evidence="9">SING2019-196</strain>
    </source>
</reference>
<dbReference type="InterPro" id="IPR038933">
    <property type="entry name" value="Ovate"/>
</dbReference>
<comment type="caution">
    <text evidence="9">The sequence shown here is derived from an EMBL/GenBank/DDBJ whole genome shotgun (WGS) entry which is preliminary data.</text>
</comment>
<evidence type="ECO:0000256" key="1">
    <source>
        <dbReference type="ARBA" id="ARBA00004123"/>
    </source>
</evidence>